<dbReference type="EMBL" id="SPLM01000108">
    <property type="protein sequence ID" value="TMW60502.1"/>
    <property type="molecule type" value="Genomic_DNA"/>
</dbReference>
<proteinExistence type="predicted"/>
<name>A0A8K1CC45_PYTOL</name>
<gene>
    <name evidence="1" type="ORF">Poli38472_000544</name>
</gene>
<sequence>MRHLTTRLAPLSRDATALLVGLHASSNSKEDAALRVVVRTRPNVLQFVENGQIMCVVRARVAIADVVDVGSDAKIFVSTMDGAMWLVQLPSTRQSPHKPIVLEANPSVRRLSASVPGIQRMQYLASMDTLVCTSLLMPTTVLCSVTTQPQVVEVDALEADQSTALVIVDVQDQQYHPLVCSVLAPSAEWQSSSSGVLVLQGDSDGGVRFALVDSLPRQCVHSGELIRLPEPVAALVPFRSTTGGVDALLVVGTRGAAAVWRAHGSQPRVFYPFKHPVSSIDVMDGGLAAATFVFSTSTGETLAVSVEQFLQQAFAIDSTPSIQALSLPSDVTCLACSPHVSVLCQSGRLLAFSHTHFQSLLHTTKREDNGHIDESRIKTLLHDITRVSAQSTTLQAASSRIDTLLRELDAGLRLLRRFQHRTVESVMTCAMSLRLVDGGWNQQTKRIQLRVHLQPQGEALPTPLTFWQLQLIVSDAEAHSTSQRLTSYAFPLSDSLSAGQVMVLDDEVLREQTSGRLRVTCRLLFRPSDEASSSVDNPDGLAVTVSTQDFHLIQLSEPETTTTFTLNAAKLREEASGAQGTEWWPTVQQHASDHASGVLGPPLSSAEAHTTTPVRVVLQIHRPAPASETSLLGEDEVFAIVTRLMVPAETETPESQAQWRQACRQERGKWWIGLYTFARNLVVLRLSATTSDSIEISIQATSVGDMAAMRALVIERLSTSDPSQDTESDSVARVSMAVADHRHELSALCATLEELEHVAENGVRGNGDPALCDVELLRLLDRVANMETRTLDIYWRSRDTLSAFAI</sequence>
<reference evidence="1" key="1">
    <citation type="submission" date="2019-03" db="EMBL/GenBank/DDBJ databases">
        <title>Long read genome sequence of the mycoparasitic Pythium oligandrum ATCC 38472 isolated from sugarbeet rhizosphere.</title>
        <authorList>
            <person name="Gaulin E."/>
        </authorList>
    </citation>
    <scope>NUCLEOTIDE SEQUENCE</scope>
    <source>
        <strain evidence="1">ATCC 38472_TT</strain>
    </source>
</reference>
<organism evidence="1 2">
    <name type="scientific">Pythium oligandrum</name>
    <name type="common">Mycoparasitic fungus</name>
    <dbReference type="NCBI Taxonomy" id="41045"/>
    <lineage>
        <taxon>Eukaryota</taxon>
        <taxon>Sar</taxon>
        <taxon>Stramenopiles</taxon>
        <taxon>Oomycota</taxon>
        <taxon>Peronosporomycetes</taxon>
        <taxon>Pythiales</taxon>
        <taxon>Pythiaceae</taxon>
        <taxon>Pythium</taxon>
    </lineage>
</organism>
<comment type="caution">
    <text evidence="1">The sequence shown here is derived from an EMBL/GenBank/DDBJ whole genome shotgun (WGS) entry which is preliminary data.</text>
</comment>
<protein>
    <submittedName>
        <fullName evidence="1">Uncharacterized protein</fullName>
    </submittedName>
</protein>
<accession>A0A8K1CC45</accession>
<dbReference type="AlphaFoldDB" id="A0A8K1CC45"/>
<keyword evidence="2" id="KW-1185">Reference proteome</keyword>
<dbReference type="OrthoDB" id="124272at2759"/>
<evidence type="ECO:0000313" key="2">
    <source>
        <dbReference type="Proteomes" id="UP000794436"/>
    </source>
</evidence>
<evidence type="ECO:0000313" key="1">
    <source>
        <dbReference type="EMBL" id="TMW60502.1"/>
    </source>
</evidence>
<dbReference type="Proteomes" id="UP000794436">
    <property type="component" value="Unassembled WGS sequence"/>
</dbReference>